<reference key="1">
    <citation type="journal article" date="2007" name="Nature">
        <title>The medaka draft genome and insights into vertebrate genome evolution.</title>
        <authorList>
            <person name="Kasahara M."/>
            <person name="Naruse K."/>
            <person name="Sasaki S."/>
            <person name="Nakatani Y."/>
            <person name="Qu W."/>
            <person name="Ahsan B."/>
            <person name="Yamada T."/>
            <person name="Nagayasu Y."/>
            <person name="Doi K."/>
            <person name="Kasai Y."/>
            <person name="Jindo T."/>
            <person name="Kobayashi D."/>
            <person name="Shimada A."/>
            <person name="Toyoda A."/>
            <person name="Kuroki Y."/>
            <person name="Fujiyama A."/>
            <person name="Sasaki T."/>
            <person name="Shimizu A."/>
            <person name="Asakawa S."/>
            <person name="Shimizu N."/>
            <person name="Hashimoto S."/>
            <person name="Yang J."/>
            <person name="Lee Y."/>
            <person name="Matsushima K."/>
            <person name="Sugano S."/>
            <person name="Sakaizumi M."/>
            <person name="Narita T."/>
            <person name="Ohishi K."/>
            <person name="Haga S."/>
            <person name="Ohta F."/>
            <person name="Nomoto H."/>
            <person name="Nogata K."/>
            <person name="Morishita T."/>
            <person name="Endo T."/>
            <person name="Shin-I T."/>
            <person name="Takeda H."/>
            <person name="Morishita S."/>
            <person name="Kohara Y."/>
        </authorList>
    </citation>
    <scope>NUCLEOTIDE SEQUENCE [LARGE SCALE GENOMIC DNA]</scope>
    <source>
        <strain>Hd-rR</strain>
    </source>
</reference>
<evidence type="ECO:0000256" key="1">
    <source>
        <dbReference type="ARBA" id="ARBA00023319"/>
    </source>
</evidence>
<dbReference type="AlphaFoldDB" id="A0A3P9IWG1"/>
<keyword evidence="3" id="KW-1133">Transmembrane helix</keyword>
<accession>A0A3P9IWG1</accession>
<dbReference type="FunFam" id="2.60.40.10:FF:003039">
    <property type="entry name" value="Embigin"/>
    <property type="match status" value="1"/>
</dbReference>
<dbReference type="InterPro" id="IPR013098">
    <property type="entry name" value="Ig_I-set"/>
</dbReference>
<dbReference type="InterPro" id="IPR013151">
    <property type="entry name" value="Immunoglobulin_dom"/>
</dbReference>
<dbReference type="Proteomes" id="UP000265200">
    <property type="component" value="Chromosome 9"/>
</dbReference>
<dbReference type="Pfam" id="PF07679">
    <property type="entry name" value="I-set"/>
    <property type="match status" value="1"/>
</dbReference>
<dbReference type="SUPFAM" id="SSF48726">
    <property type="entry name" value="Immunoglobulin"/>
    <property type="match status" value="2"/>
</dbReference>
<sequence>MSHDVTVKPDGRRAGARSCAAAAERSARRSRGRRMKTMPASWKLLLLPMLLLIASCGRTDTKTLDPTQTPRASVRPLADLKREVVLKSENVTENIELRQLVRLFLECSLTADQNKLPNMTAFWSRDGQEIPDSRLTVALEKEQYDIQRLFNITSEEKMGTYSCVFENKVRADFVLATPRFREKRDKPVVSYVRDFVVLPCKMEGSENESLTWLWFKGNETHKERISAQPERFEIRSENRTSRLKLINLTFADAGFYYCAAVYAVGSTMNPIKLKVITFWEPLKPFIAILIAVVLLVVVIFLCEKRQSKKKVTEGNEENVDQNNIK</sequence>
<dbReference type="InterPro" id="IPR036179">
    <property type="entry name" value="Ig-like_dom_sf"/>
</dbReference>
<name>A0A3P9IWG1_ORYLA</name>
<dbReference type="InterPro" id="IPR013783">
    <property type="entry name" value="Ig-like_fold"/>
</dbReference>
<dbReference type="Pfam" id="PF00047">
    <property type="entry name" value="ig"/>
    <property type="match status" value="1"/>
</dbReference>
<dbReference type="CDD" id="cd00096">
    <property type="entry name" value="Ig"/>
    <property type="match status" value="1"/>
</dbReference>
<reference evidence="5" key="3">
    <citation type="submission" date="2025-08" db="UniProtKB">
        <authorList>
            <consortium name="Ensembl"/>
        </authorList>
    </citation>
    <scope>IDENTIFICATION</scope>
    <source>
        <strain evidence="5">HSOK</strain>
    </source>
</reference>
<proteinExistence type="predicted"/>
<keyword evidence="1" id="KW-0393">Immunoglobulin domain</keyword>
<dbReference type="Ensembl" id="ENSORLT00015008452.1">
    <property type="protein sequence ID" value="ENSORLP00015024241.1"/>
    <property type="gene ID" value="ENSORLG00015004681.1"/>
</dbReference>
<keyword evidence="3" id="KW-0812">Transmembrane</keyword>
<feature type="transmembrane region" description="Helical" evidence="3">
    <location>
        <begin position="245"/>
        <end position="265"/>
    </location>
</feature>
<dbReference type="InterPro" id="IPR003599">
    <property type="entry name" value="Ig_sub"/>
</dbReference>
<evidence type="ECO:0000259" key="4">
    <source>
        <dbReference type="PROSITE" id="PS50835"/>
    </source>
</evidence>
<dbReference type="PROSITE" id="PS50835">
    <property type="entry name" value="IG_LIKE"/>
    <property type="match status" value="2"/>
</dbReference>
<organism evidence="5 6">
    <name type="scientific">Oryzias latipes</name>
    <name type="common">Japanese rice fish</name>
    <name type="synonym">Japanese killifish</name>
    <dbReference type="NCBI Taxonomy" id="8090"/>
    <lineage>
        <taxon>Eukaryota</taxon>
        <taxon>Metazoa</taxon>
        <taxon>Chordata</taxon>
        <taxon>Craniata</taxon>
        <taxon>Vertebrata</taxon>
        <taxon>Euteleostomi</taxon>
        <taxon>Actinopterygii</taxon>
        <taxon>Neopterygii</taxon>
        <taxon>Teleostei</taxon>
        <taxon>Neoteleostei</taxon>
        <taxon>Acanthomorphata</taxon>
        <taxon>Ovalentaria</taxon>
        <taxon>Atherinomorphae</taxon>
        <taxon>Beloniformes</taxon>
        <taxon>Adrianichthyidae</taxon>
        <taxon>Oryziinae</taxon>
        <taxon>Oryzias</taxon>
    </lineage>
</organism>
<evidence type="ECO:0000313" key="5">
    <source>
        <dbReference type="Ensembl" id="ENSORLP00015024241.1"/>
    </source>
</evidence>
<dbReference type="PANTHER" id="PTHR10075:SF4">
    <property type="entry name" value="EMBIGIN"/>
    <property type="match status" value="1"/>
</dbReference>
<dbReference type="InterPro" id="IPR007110">
    <property type="entry name" value="Ig-like_dom"/>
</dbReference>
<feature type="transmembrane region" description="Helical" evidence="3">
    <location>
        <begin position="285"/>
        <end position="302"/>
    </location>
</feature>
<dbReference type="SMART" id="SM00409">
    <property type="entry name" value="IG"/>
    <property type="match status" value="1"/>
</dbReference>
<reference evidence="5 6" key="2">
    <citation type="submission" date="2017-04" db="EMBL/GenBank/DDBJ databases">
        <title>CpG methylation of centromeres and impact of large insertions on vertebrate speciation.</title>
        <authorList>
            <person name="Ichikawa K."/>
            <person name="Yoshimura J."/>
            <person name="Morishita S."/>
        </authorList>
    </citation>
    <scope>NUCLEOTIDE SEQUENCE</scope>
    <source>
        <strain evidence="5 6">HSOK</strain>
    </source>
</reference>
<feature type="compositionally biased region" description="Basic and acidic residues" evidence="2">
    <location>
        <begin position="1"/>
        <end position="13"/>
    </location>
</feature>
<evidence type="ECO:0000256" key="3">
    <source>
        <dbReference type="SAM" id="Phobius"/>
    </source>
</evidence>
<feature type="region of interest" description="Disordered" evidence="2">
    <location>
        <begin position="1"/>
        <end position="34"/>
    </location>
</feature>
<keyword evidence="3" id="KW-0472">Membrane</keyword>
<protein>
    <submittedName>
        <fullName evidence="5">Embigin</fullName>
    </submittedName>
</protein>
<evidence type="ECO:0000256" key="2">
    <source>
        <dbReference type="SAM" id="MobiDB-lite"/>
    </source>
</evidence>
<feature type="domain" description="Ig-like" evidence="4">
    <location>
        <begin position="178"/>
        <end position="274"/>
    </location>
</feature>
<dbReference type="Gene3D" id="2.60.40.10">
    <property type="entry name" value="Immunoglobulins"/>
    <property type="match status" value="2"/>
</dbReference>
<feature type="domain" description="Ig-like" evidence="4">
    <location>
        <begin position="70"/>
        <end position="174"/>
    </location>
</feature>
<dbReference type="PANTHER" id="PTHR10075">
    <property type="entry name" value="BASIGIN RELATED"/>
    <property type="match status" value="1"/>
</dbReference>
<evidence type="ECO:0000313" key="6">
    <source>
        <dbReference type="Proteomes" id="UP000265200"/>
    </source>
</evidence>
<reference evidence="5" key="4">
    <citation type="submission" date="2025-09" db="UniProtKB">
        <authorList>
            <consortium name="Ensembl"/>
        </authorList>
    </citation>
    <scope>IDENTIFICATION</scope>
    <source>
        <strain evidence="5">HSOK</strain>
    </source>
</reference>